<dbReference type="AlphaFoldDB" id="A0A926NCC7"/>
<gene>
    <name evidence="2" type="ORF">IC620_01250</name>
</gene>
<dbReference type="Proteomes" id="UP000661691">
    <property type="component" value="Unassembled WGS sequence"/>
</dbReference>
<accession>A0A926NCC7</accession>
<dbReference type="InterPro" id="IPR036390">
    <property type="entry name" value="WH_DNA-bd_sf"/>
</dbReference>
<proteinExistence type="predicted"/>
<dbReference type="PANTHER" id="PTHR33169">
    <property type="entry name" value="PADR-FAMILY TRANSCRIPTIONAL REGULATOR"/>
    <property type="match status" value="1"/>
</dbReference>
<dbReference type="InterPro" id="IPR052509">
    <property type="entry name" value="Metal_resp_DNA-bind_regulator"/>
</dbReference>
<dbReference type="Pfam" id="PF03551">
    <property type="entry name" value="PadR"/>
    <property type="match status" value="1"/>
</dbReference>
<dbReference type="SUPFAM" id="SSF46785">
    <property type="entry name" value="Winged helix' DNA-binding domain"/>
    <property type="match status" value="1"/>
</dbReference>
<sequence length="109" mass="12476">MNKEIMKGSIDILILSVIQQGDTYGYEIMQMIRQKSNDLHQMTQGTLYPALKRLENKGYLTSYWGEAPDTGVKRKFYSLTEGGKKVLAQKVKEWDQVTNIIKQVRGGYA</sequence>
<feature type="domain" description="Transcription regulator PadR N-terminal" evidence="1">
    <location>
        <begin position="14"/>
        <end position="88"/>
    </location>
</feature>
<reference evidence="3" key="1">
    <citation type="submission" date="2022-10" db="EMBL/GenBank/DDBJ databases">
        <title>A novel bacterium of genus Hazenella, isolated from South China Sea.</title>
        <authorList>
            <person name="Huang H."/>
            <person name="Mo K."/>
            <person name="Hu Y."/>
        </authorList>
    </citation>
    <scope>NUCLEOTIDE SEQUENCE [LARGE SCALE GENOMIC DNA]</scope>
    <source>
        <strain evidence="3">IB182357</strain>
    </source>
</reference>
<comment type="caution">
    <text evidence="2">The sequence shown here is derived from an EMBL/GenBank/DDBJ whole genome shotgun (WGS) entry which is preliminary data.</text>
</comment>
<dbReference type="EMBL" id="JACXAH010000002">
    <property type="protein sequence ID" value="MBD1370989.1"/>
    <property type="molecule type" value="Genomic_DNA"/>
</dbReference>
<dbReference type="Gene3D" id="1.10.10.10">
    <property type="entry name" value="Winged helix-like DNA-binding domain superfamily/Winged helix DNA-binding domain"/>
    <property type="match status" value="1"/>
</dbReference>
<dbReference type="PANTHER" id="PTHR33169:SF25">
    <property type="entry name" value="DNA-BINDING PROTEIN YIZB-RELATED"/>
    <property type="match status" value="1"/>
</dbReference>
<protein>
    <submittedName>
        <fullName evidence="2">PadR family transcriptional regulator</fullName>
    </submittedName>
</protein>
<evidence type="ECO:0000259" key="1">
    <source>
        <dbReference type="Pfam" id="PF03551"/>
    </source>
</evidence>
<dbReference type="InterPro" id="IPR017799">
    <property type="entry name" value="Tscrpt_reg_PadR_acidobac-type"/>
</dbReference>
<dbReference type="RefSeq" id="WP_191141316.1">
    <property type="nucleotide sequence ID" value="NZ_JACXAH010000002.1"/>
</dbReference>
<evidence type="ECO:0000313" key="3">
    <source>
        <dbReference type="Proteomes" id="UP000661691"/>
    </source>
</evidence>
<dbReference type="NCBIfam" id="TIGR03433">
    <property type="entry name" value="padR_acidobact"/>
    <property type="match status" value="1"/>
</dbReference>
<evidence type="ECO:0000313" key="2">
    <source>
        <dbReference type="EMBL" id="MBD1370989.1"/>
    </source>
</evidence>
<organism evidence="2 3">
    <name type="scientific">Polycladospora coralii</name>
    <dbReference type="NCBI Taxonomy" id="2771432"/>
    <lineage>
        <taxon>Bacteria</taxon>
        <taxon>Bacillati</taxon>
        <taxon>Bacillota</taxon>
        <taxon>Bacilli</taxon>
        <taxon>Bacillales</taxon>
        <taxon>Thermoactinomycetaceae</taxon>
        <taxon>Polycladospora</taxon>
    </lineage>
</organism>
<dbReference type="InterPro" id="IPR036388">
    <property type="entry name" value="WH-like_DNA-bd_sf"/>
</dbReference>
<name>A0A926NCC7_9BACL</name>
<dbReference type="InterPro" id="IPR005149">
    <property type="entry name" value="Tscrpt_reg_PadR_N"/>
</dbReference>
<keyword evidence="3" id="KW-1185">Reference proteome</keyword>